<evidence type="ECO:0000313" key="4">
    <source>
        <dbReference type="Proteomes" id="UP000441162"/>
    </source>
</evidence>
<dbReference type="Pfam" id="PF00534">
    <property type="entry name" value="Glycos_transf_1"/>
    <property type="match status" value="1"/>
</dbReference>
<organism evidence="2 5">
    <name type="scientific">Phocaeicola dorei</name>
    <dbReference type="NCBI Taxonomy" id="357276"/>
    <lineage>
        <taxon>Bacteria</taxon>
        <taxon>Pseudomonadati</taxon>
        <taxon>Bacteroidota</taxon>
        <taxon>Bacteroidia</taxon>
        <taxon>Bacteroidales</taxon>
        <taxon>Bacteroidaceae</taxon>
        <taxon>Phocaeicola</taxon>
    </lineage>
</organism>
<reference evidence="4 5" key="1">
    <citation type="journal article" date="2019" name="Nat. Med.">
        <title>A library of human gut bacterial isolates paired with longitudinal multiomics data enables mechanistic microbiome research.</title>
        <authorList>
            <person name="Poyet M."/>
            <person name="Groussin M."/>
            <person name="Gibbons S.M."/>
            <person name="Avila-Pacheco J."/>
            <person name="Jiang X."/>
            <person name="Kearney S.M."/>
            <person name="Perrotta A.R."/>
            <person name="Berdy B."/>
            <person name="Zhao S."/>
            <person name="Lieberman T.D."/>
            <person name="Swanson P.K."/>
            <person name="Smith M."/>
            <person name="Roesemann S."/>
            <person name="Alexander J.E."/>
            <person name="Rich S.A."/>
            <person name="Livny J."/>
            <person name="Vlamakis H."/>
            <person name="Clish C."/>
            <person name="Bullock K."/>
            <person name="Deik A."/>
            <person name="Scott J."/>
            <person name="Pierce K.A."/>
            <person name="Xavier R.J."/>
            <person name="Alm E.J."/>
        </authorList>
    </citation>
    <scope>NUCLEOTIDE SEQUENCE [LARGE SCALE GENOMIC DNA]</scope>
    <source>
        <strain evidence="2 5">BIOML-A1</strain>
        <strain evidence="3 4">BIOML-A4</strain>
    </source>
</reference>
<evidence type="ECO:0000313" key="2">
    <source>
        <dbReference type="EMBL" id="KAA5392626.1"/>
    </source>
</evidence>
<proteinExistence type="predicted"/>
<dbReference type="InterPro" id="IPR001296">
    <property type="entry name" value="Glyco_trans_1"/>
</dbReference>
<keyword evidence="2" id="KW-0808">Transferase</keyword>
<dbReference type="Proteomes" id="UP000481616">
    <property type="component" value="Unassembled WGS sequence"/>
</dbReference>
<dbReference type="Proteomes" id="UP000441162">
    <property type="component" value="Unassembled WGS sequence"/>
</dbReference>
<dbReference type="AlphaFoldDB" id="A0A4Q5HMN0"/>
<accession>A0A4Q5HMN0</accession>
<evidence type="ECO:0000313" key="5">
    <source>
        <dbReference type="Proteomes" id="UP000481616"/>
    </source>
</evidence>
<gene>
    <name evidence="3" type="ORF">F2Y51_22970</name>
    <name evidence="2" type="ORF">F2Y58_21920</name>
</gene>
<comment type="caution">
    <text evidence="2">The sequence shown here is derived from an EMBL/GenBank/DDBJ whole genome shotgun (WGS) entry which is preliminary data.</text>
</comment>
<dbReference type="RefSeq" id="WP_130054540.1">
    <property type="nucleotide sequence ID" value="NZ_BAABZF010000001.1"/>
</dbReference>
<name>A0A4Q5HMN0_9BACT</name>
<sequence length="368" mass="42387">MKIKQIIFCTLRDNRGATGGPGGVLYIQKNALGNEINKIPCKYQFNIITLRLGPIKTLINKWLFYLKFRHITDAYFFTHDIETGELLANLGKKYSILYHHQGPIIQELTNFGKRLGNYRKKRIVKIEHKALSHAQSLHFPSTGAAEMYFQSQYAACGRNEVNLSKPFYNIIPQVNPIKPEGFELEYDDNYLTLFSLGTLTAAKGQDQTIKFIQKHIGAFSKPLRYIIVGKGPLKSQLLSELKKIQEENPSFTYFYYESLSHETVMFVHKISDIYIMLHRISIFDFATLEAMSQHSAVILSKIGGNLDFNMNSNVIFAEDVEKDESVLDKADLFALKESNFDVFNRYFSKDAFVSQYKEFFEKILVEED</sequence>
<evidence type="ECO:0000313" key="3">
    <source>
        <dbReference type="EMBL" id="KAA5401180.1"/>
    </source>
</evidence>
<dbReference type="EMBL" id="VVZA01000039">
    <property type="protein sequence ID" value="KAA5401180.1"/>
    <property type="molecule type" value="Genomic_DNA"/>
</dbReference>
<dbReference type="GO" id="GO:0016757">
    <property type="term" value="F:glycosyltransferase activity"/>
    <property type="evidence" value="ECO:0007669"/>
    <property type="project" value="InterPro"/>
</dbReference>
<evidence type="ECO:0000259" key="1">
    <source>
        <dbReference type="Pfam" id="PF00534"/>
    </source>
</evidence>
<dbReference type="SUPFAM" id="SSF53756">
    <property type="entry name" value="UDP-Glycosyltransferase/glycogen phosphorylase"/>
    <property type="match status" value="1"/>
</dbReference>
<dbReference type="Gene3D" id="3.40.50.2000">
    <property type="entry name" value="Glycogen Phosphorylase B"/>
    <property type="match status" value="1"/>
</dbReference>
<dbReference type="EMBL" id="VVYY01000030">
    <property type="protein sequence ID" value="KAA5392626.1"/>
    <property type="molecule type" value="Genomic_DNA"/>
</dbReference>
<protein>
    <submittedName>
        <fullName evidence="2">Glycosyltransferase family 4 protein</fullName>
    </submittedName>
</protein>
<feature type="domain" description="Glycosyl transferase family 1" evidence="1">
    <location>
        <begin position="185"/>
        <end position="316"/>
    </location>
</feature>